<gene>
    <name evidence="1" type="ORF">FSB76_00730</name>
</gene>
<reference evidence="1 2" key="1">
    <citation type="journal article" date="2013" name="J. Microbiol.">
        <title>Mucilaginibacter ginsenosidivorax sp. nov., with ginsenoside converting activity isolated from sediment.</title>
        <authorList>
            <person name="Kim J.K."/>
            <person name="Choi T.E."/>
            <person name="Liu Q.M."/>
            <person name="Park H.Y."/>
            <person name="Yi T.H."/>
            <person name="Yoon M.H."/>
            <person name="Kim S.C."/>
            <person name="Im W.T."/>
        </authorList>
    </citation>
    <scope>NUCLEOTIDE SEQUENCE [LARGE SCALE GENOMIC DNA]</scope>
    <source>
        <strain evidence="1 2">KHI28</strain>
    </source>
</reference>
<dbReference type="OrthoDB" id="680366at2"/>
<evidence type="ECO:0000313" key="2">
    <source>
        <dbReference type="Proteomes" id="UP000321362"/>
    </source>
</evidence>
<proteinExistence type="predicted"/>
<accession>A0A5B8VSC0</accession>
<protein>
    <submittedName>
        <fullName evidence="1">Uncharacterized protein</fullName>
    </submittedName>
</protein>
<dbReference type="RefSeq" id="WP_147051701.1">
    <property type="nucleotide sequence ID" value="NZ_CP042437.1"/>
</dbReference>
<dbReference type="EMBL" id="CP042437">
    <property type="protein sequence ID" value="QEC74544.1"/>
    <property type="molecule type" value="Genomic_DNA"/>
</dbReference>
<keyword evidence="2" id="KW-1185">Reference proteome</keyword>
<name>A0A5B8VSC0_9SPHI</name>
<dbReference type="Proteomes" id="UP000321362">
    <property type="component" value="Chromosome"/>
</dbReference>
<dbReference type="AlphaFoldDB" id="A0A5B8VSC0"/>
<evidence type="ECO:0000313" key="1">
    <source>
        <dbReference type="EMBL" id="QEC74544.1"/>
    </source>
</evidence>
<dbReference type="KEGG" id="mgk:FSB76_00730"/>
<organism evidence="1 2">
    <name type="scientific">Mucilaginibacter ginsenosidivorax</name>
    <dbReference type="NCBI Taxonomy" id="862126"/>
    <lineage>
        <taxon>Bacteria</taxon>
        <taxon>Pseudomonadati</taxon>
        <taxon>Bacteroidota</taxon>
        <taxon>Sphingobacteriia</taxon>
        <taxon>Sphingobacteriales</taxon>
        <taxon>Sphingobacteriaceae</taxon>
        <taxon>Mucilaginibacter</taxon>
    </lineage>
</organism>
<sequence>MKNISIKHLNFAHNAWLRGLGFYELELGFLQERLEEIAGDNTGKEVSEKVEYFQNQLIIHRDYLDNLKHRIHSNMTSLERELKTTSTYVDEATVMAYNQLAEDYFTEDKMFMDLRNEFNRFATEWM</sequence>